<keyword evidence="4" id="KW-0507">mRNA processing</keyword>
<dbReference type="SUPFAM" id="SSF101233">
    <property type="entry name" value="PWI domain"/>
    <property type="match status" value="1"/>
</dbReference>
<evidence type="ECO:0000256" key="1">
    <source>
        <dbReference type="ARBA" id="ARBA00004123"/>
    </source>
</evidence>
<dbReference type="CDD" id="cd24162">
    <property type="entry name" value="Prp3_C"/>
    <property type="match status" value="1"/>
</dbReference>
<dbReference type="Proteomes" id="UP000694941">
    <property type="component" value="Unplaced"/>
</dbReference>
<evidence type="ECO:0000256" key="8">
    <source>
        <dbReference type="ARBA" id="ARBA00032955"/>
    </source>
</evidence>
<dbReference type="InterPro" id="IPR010541">
    <property type="entry name" value="Prp3_C"/>
</dbReference>
<protein>
    <recommendedName>
        <fullName evidence="2">U4/U6 small nuclear ribonucleoprotein Prp3</fullName>
    </recommendedName>
    <alternativeName>
        <fullName evidence="8">Pre-mRNA-splicing factor 3</fullName>
    </alternativeName>
</protein>
<organism evidence="11 12">
    <name type="scientific">Limulus polyphemus</name>
    <name type="common">Atlantic horseshoe crab</name>
    <dbReference type="NCBI Taxonomy" id="6850"/>
    <lineage>
        <taxon>Eukaryota</taxon>
        <taxon>Metazoa</taxon>
        <taxon>Ecdysozoa</taxon>
        <taxon>Arthropoda</taxon>
        <taxon>Chelicerata</taxon>
        <taxon>Merostomata</taxon>
        <taxon>Xiphosura</taxon>
        <taxon>Limulidae</taxon>
        <taxon>Limulus</taxon>
    </lineage>
</organism>
<comment type="subcellular location">
    <subcellularLocation>
        <location evidence="1">Nucleus</location>
    </subcellularLocation>
</comment>
<feature type="domain" description="PWI" evidence="10">
    <location>
        <begin position="1"/>
        <end position="82"/>
    </location>
</feature>
<dbReference type="InterPro" id="IPR002483">
    <property type="entry name" value="PWI_dom"/>
</dbReference>
<keyword evidence="6" id="KW-0508">mRNA splicing</keyword>
<dbReference type="Pfam" id="PF01480">
    <property type="entry name" value="PWI"/>
    <property type="match status" value="1"/>
</dbReference>
<sequence>MALSRRDLEELKPWIDKTVQKFLGFSEPTLVTAAINCLSSGYDKRKTTDKLSSLLDEAKAGKLAEKLFETLDDLKVKTKSRKRHKDEIETADPKKLKIKEEETPIPAPGQPSPGQLTAIQIKEMMANAQRMIEERKKALSHLKLQDAIAKVNAQVSPIPGTEQSEMIPPEALSIPVVTPKQHIPNSEPDNKTKIADLTARIQNRLASQPNLLNLAIGDRPTPLILNDEGRTVDITGKEVQLVHRMPTLKANIRAQKREQFKLSQEKVTEDITEQNFFDPRVSIKSSHRPKRGFKFHEKGKFEHLAQRLRTKSQLEKLQTEIAHAAKKTGISSATKLALITPKKEIKEGEIPDLEWWDRYIIKVESYESIERSDKLSDENFEGITNFVEHPTQMKAPTDPMKPTHLPVYLTKKERKKLRRQNRREAWKEKQEKIRIGLEPPPEPKVRLSNLMRVLGTQAVQDPTKIEQHVREQMAKRQKAHEEANAARKLTVEQRREKKVKKLKEDTSLGVHVTVYRILNLTNPAKKFKVEMNSNQLFMTGCVVLYRNVNVVVVEGGPKQQKKFKQLMMHRIKWNEEQATKDGTDKGEKIDNRCLLVWEGTAKSRSFGEMKFKVCPTESFAREHFKKHGVEHYWDLAYSISILEASEDN</sequence>
<reference evidence="12" key="1">
    <citation type="submission" date="2025-08" db="UniProtKB">
        <authorList>
            <consortium name="RefSeq"/>
        </authorList>
    </citation>
    <scope>IDENTIFICATION</scope>
    <source>
        <tissue evidence="12">Muscle</tissue>
    </source>
</reference>
<evidence type="ECO:0000313" key="11">
    <source>
        <dbReference type="Proteomes" id="UP000694941"/>
    </source>
</evidence>
<keyword evidence="7" id="KW-0539">Nucleus</keyword>
<comment type="function">
    <text evidence="9">Plays a role in pre-mRNA splicing as component of the U4/U6-U5 tri-snRNP complex that is involved in spliceosome assembly, and as component of the precatalytic spliceosome (spliceosome B complex).</text>
</comment>
<evidence type="ECO:0000256" key="2">
    <source>
        <dbReference type="ARBA" id="ARBA00016514"/>
    </source>
</evidence>
<keyword evidence="11" id="KW-1185">Reference proteome</keyword>
<dbReference type="PANTHER" id="PTHR14212:SF0">
    <property type="entry name" value="U4_U6 SMALL NUCLEAR RIBONUCLEOPROTEIN PRP3"/>
    <property type="match status" value="1"/>
</dbReference>
<dbReference type="Pfam" id="PF08572">
    <property type="entry name" value="PRP3"/>
    <property type="match status" value="1"/>
</dbReference>
<dbReference type="Pfam" id="PF06544">
    <property type="entry name" value="Prp3_C"/>
    <property type="match status" value="1"/>
</dbReference>
<evidence type="ECO:0000256" key="6">
    <source>
        <dbReference type="ARBA" id="ARBA00023187"/>
    </source>
</evidence>
<dbReference type="PROSITE" id="PS51025">
    <property type="entry name" value="PWI"/>
    <property type="match status" value="1"/>
</dbReference>
<dbReference type="Gene3D" id="1.20.1390.10">
    <property type="entry name" value="PWI domain"/>
    <property type="match status" value="1"/>
</dbReference>
<evidence type="ECO:0000256" key="4">
    <source>
        <dbReference type="ARBA" id="ARBA00022664"/>
    </source>
</evidence>
<evidence type="ECO:0000313" key="12">
    <source>
        <dbReference type="RefSeq" id="XP_013780802.1"/>
    </source>
</evidence>
<dbReference type="InterPro" id="IPR027104">
    <property type="entry name" value="Prp3"/>
</dbReference>
<evidence type="ECO:0000256" key="7">
    <source>
        <dbReference type="ARBA" id="ARBA00023242"/>
    </source>
</evidence>
<accession>A0ABM1BF91</accession>
<dbReference type="RefSeq" id="XP_013780802.1">
    <property type="nucleotide sequence ID" value="XM_013925348.2"/>
</dbReference>
<evidence type="ECO:0000256" key="9">
    <source>
        <dbReference type="ARBA" id="ARBA00035603"/>
    </source>
</evidence>
<name>A0ABM1BF91_LIMPO</name>
<dbReference type="PANTHER" id="PTHR14212">
    <property type="entry name" value="U4/U6-ASSOCIATED RNA SPLICING FACTOR-RELATED"/>
    <property type="match status" value="1"/>
</dbReference>
<keyword evidence="5" id="KW-0747">Spliceosome</keyword>
<proteinExistence type="predicted"/>
<gene>
    <name evidence="12" type="primary">LOC106465149</name>
</gene>
<dbReference type="GeneID" id="106465149"/>
<dbReference type="SMART" id="SM00311">
    <property type="entry name" value="PWI"/>
    <property type="match status" value="1"/>
</dbReference>
<evidence type="ECO:0000256" key="3">
    <source>
        <dbReference type="ARBA" id="ARBA00022553"/>
    </source>
</evidence>
<dbReference type="InterPro" id="IPR013881">
    <property type="entry name" value="Pre-mRNA_splic_Prp3_dom"/>
</dbReference>
<evidence type="ECO:0000256" key="5">
    <source>
        <dbReference type="ARBA" id="ARBA00022728"/>
    </source>
</evidence>
<keyword evidence="3" id="KW-0597">Phosphoprotein</keyword>
<dbReference type="InterPro" id="IPR036483">
    <property type="entry name" value="PWI_dom_sf"/>
</dbReference>
<evidence type="ECO:0000259" key="10">
    <source>
        <dbReference type="PROSITE" id="PS51025"/>
    </source>
</evidence>